<name>A0AAV4B995_9GAST</name>
<gene>
    <name evidence="1" type="ORF">PoB_004366000</name>
</gene>
<comment type="caution">
    <text evidence="1">The sequence shown here is derived from an EMBL/GenBank/DDBJ whole genome shotgun (WGS) entry which is preliminary data.</text>
</comment>
<dbReference type="EMBL" id="BLXT01004727">
    <property type="protein sequence ID" value="GFO17155.1"/>
    <property type="molecule type" value="Genomic_DNA"/>
</dbReference>
<sequence>MADFSLRQNEGACAWRSNPQPSLIGSLERIMTSYYGKQLRVRATEASLFNNFQYTHSPNVYPGNENVDKLAKAALNRTSSSGKLICVSDLKPKVNAYIHTVWQENWDAEGANNLHEVLPNLGEDLSKRCEGAGRKLETVMCRLRVGHTWLTQSYLLKNEEQLFCYA</sequence>
<protein>
    <submittedName>
        <fullName evidence="1">Ribonuclease hi</fullName>
    </submittedName>
</protein>
<dbReference type="Proteomes" id="UP000735302">
    <property type="component" value="Unassembled WGS sequence"/>
</dbReference>
<keyword evidence="2" id="KW-1185">Reference proteome</keyword>
<dbReference type="AlphaFoldDB" id="A0AAV4B995"/>
<reference evidence="1 2" key="1">
    <citation type="journal article" date="2021" name="Elife">
        <title>Chloroplast acquisition without the gene transfer in kleptoplastic sea slugs, Plakobranchus ocellatus.</title>
        <authorList>
            <person name="Maeda T."/>
            <person name="Takahashi S."/>
            <person name="Yoshida T."/>
            <person name="Shimamura S."/>
            <person name="Takaki Y."/>
            <person name="Nagai Y."/>
            <person name="Toyoda A."/>
            <person name="Suzuki Y."/>
            <person name="Arimoto A."/>
            <person name="Ishii H."/>
            <person name="Satoh N."/>
            <person name="Nishiyama T."/>
            <person name="Hasebe M."/>
            <person name="Maruyama T."/>
            <person name="Minagawa J."/>
            <person name="Obokata J."/>
            <person name="Shigenobu S."/>
        </authorList>
    </citation>
    <scope>NUCLEOTIDE SEQUENCE [LARGE SCALE GENOMIC DNA]</scope>
</reference>
<proteinExistence type="predicted"/>
<evidence type="ECO:0000313" key="2">
    <source>
        <dbReference type="Proteomes" id="UP000735302"/>
    </source>
</evidence>
<accession>A0AAV4B995</accession>
<evidence type="ECO:0000313" key="1">
    <source>
        <dbReference type="EMBL" id="GFO17155.1"/>
    </source>
</evidence>
<organism evidence="1 2">
    <name type="scientific">Plakobranchus ocellatus</name>
    <dbReference type="NCBI Taxonomy" id="259542"/>
    <lineage>
        <taxon>Eukaryota</taxon>
        <taxon>Metazoa</taxon>
        <taxon>Spiralia</taxon>
        <taxon>Lophotrochozoa</taxon>
        <taxon>Mollusca</taxon>
        <taxon>Gastropoda</taxon>
        <taxon>Heterobranchia</taxon>
        <taxon>Euthyneura</taxon>
        <taxon>Panpulmonata</taxon>
        <taxon>Sacoglossa</taxon>
        <taxon>Placobranchoidea</taxon>
        <taxon>Plakobranchidae</taxon>
        <taxon>Plakobranchus</taxon>
    </lineage>
</organism>